<feature type="compositionally biased region" description="Polar residues" evidence="3">
    <location>
        <begin position="130"/>
        <end position="140"/>
    </location>
</feature>
<comment type="subcellular location">
    <subcellularLocation>
        <location evidence="1">Nucleus</location>
    </subcellularLocation>
</comment>
<feature type="compositionally biased region" description="Polar residues" evidence="3">
    <location>
        <begin position="152"/>
        <end position="166"/>
    </location>
</feature>
<dbReference type="GO" id="GO:0006950">
    <property type="term" value="P:response to stress"/>
    <property type="evidence" value="ECO:0007669"/>
    <property type="project" value="UniProtKB-ARBA"/>
</dbReference>
<feature type="region of interest" description="Disordered" evidence="3">
    <location>
        <begin position="122"/>
        <end position="166"/>
    </location>
</feature>
<dbReference type="GO" id="GO:0005634">
    <property type="term" value="C:nucleus"/>
    <property type="evidence" value="ECO:0007669"/>
    <property type="project" value="UniProtKB-SubCell"/>
</dbReference>
<dbReference type="PANTHER" id="PTHR33172:SF99">
    <property type="entry name" value="COLD INDUCED PROTEIN-LIKE"/>
    <property type="match status" value="1"/>
</dbReference>
<evidence type="ECO:0000313" key="4">
    <source>
        <dbReference type="EMBL" id="ACF32436.1"/>
    </source>
</evidence>
<dbReference type="PANTHER" id="PTHR33172">
    <property type="entry name" value="OS08G0516900 PROTEIN"/>
    <property type="match status" value="1"/>
</dbReference>
<sequence length="177" mass="19617">MGEDLSQRFHGILPCDEDDDERRESSSFSGDSEDEDFREEETYSPKFPPPLDKTTSLPSKFDATGPLYDLSSLTAQLPSKRGLSKYYQGKSQSFTSLSDVRCLQDLPKKETPFRRKMKSCKSYAGGLDGSTESNQAPATSRKTRSKKASRGSCASSDCKQQQQTPSYSCTKGIFVST</sequence>
<feature type="region of interest" description="Disordered" evidence="3">
    <location>
        <begin position="1"/>
        <end position="65"/>
    </location>
</feature>
<dbReference type="EMBL" id="EU795363">
    <property type="protein sequence ID" value="ACF32436.1"/>
    <property type="molecule type" value="mRNA"/>
</dbReference>
<organism evidence="4">
    <name type="scientific">Elaeis guineensis var. tenera</name>
    <name type="common">Oil palm</name>
    <dbReference type="NCBI Taxonomy" id="51953"/>
    <lineage>
        <taxon>Eukaryota</taxon>
        <taxon>Viridiplantae</taxon>
        <taxon>Streptophyta</taxon>
        <taxon>Embryophyta</taxon>
        <taxon>Tracheophyta</taxon>
        <taxon>Spermatophyta</taxon>
        <taxon>Magnoliopsida</taxon>
        <taxon>Liliopsida</taxon>
        <taxon>Arecaceae</taxon>
        <taxon>Arecoideae</taxon>
        <taxon>Cocoseae</taxon>
        <taxon>Elaeidinae</taxon>
        <taxon>Elaeis</taxon>
    </lineage>
</organism>
<evidence type="ECO:0000256" key="1">
    <source>
        <dbReference type="ARBA" id="ARBA00004123"/>
    </source>
</evidence>
<keyword evidence="2" id="KW-0539">Nucleus</keyword>
<accession>B5A2D5</accession>
<protein>
    <submittedName>
        <fullName evidence="4">Uncharacterized protein</fullName>
    </submittedName>
</protein>
<name>B5A2D5_ELAGV</name>
<dbReference type="AlphaFoldDB" id="B5A2D5"/>
<evidence type="ECO:0000256" key="3">
    <source>
        <dbReference type="SAM" id="MobiDB-lite"/>
    </source>
</evidence>
<dbReference type="InterPro" id="IPR051992">
    <property type="entry name" value="OxStress_Response_Reg"/>
</dbReference>
<evidence type="ECO:0000256" key="2">
    <source>
        <dbReference type="ARBA" id="ARBA00023242"/>
    </source>
</evidence>
<proteinExistence type="evidence at transcript level"/>
<reference evidence="4" key="1">
    <citation type="journal article" date="2008" name="Pertanika J. Sci. Technol.">
        <title>Molecular characterization of an unknown protein (Acc. No. EU795363) from the ESTs of oil palm (Elaeis guineensis Jacq.) cell suspension culture.</title>
        <authorList>
            <person name="Thuc L.V."/>
            <person name="Ky H."/>
            <person name="Ooi S.-E."/>
            <person name="Napis S."/>
            <person name="Ishak Z."/>
            <person name="Namasivayam P."/>
        </authorList>
    </citation>
    <scope>NUCLEOTIDE SEQUENCE</scope>
</reference>